<comment type="caution">
    <text evidence="2">The sequence shown here is derived from an EMBL/GenBank/DDBJ whole genome shotgun (WGS) entry which is preliminary data.</text>
</comment>
<proteinExistence type="predicted"/>
<name>A0ABD1SMN7_9LAMI</name>
<sequence length="116" mass="12819">MANGSPSMAKYTFSKISIFSIDEEEDDDRNMTHSLQSPILDTVPILVVTTSLVPESAMGASSLFLSKELLLSSESVRCQDKRKGFAEEDSEARGQRRSAGDEGVMRNTMRPGKMER</sequence>
<protein>
    <submittedName>
        <fullName evidence="2">Uncharacterized protein</fullName>
    </submittedName>
</protein>
<evidence type="ECO:0000313" key="2">
    <source>
        <dbReference type="EMBL" id="KAL2501977.1"/>
    </source>
</evidence>
<feature type="region of interest" description="Disordered" evidence="1">
    <location>
        <begin position="80"/>
        <end position="116"/>
    </location>
</feature>
<evidence type="ECO:0000256" key="1">
    <source>
        <dbReference type="SAM" id="MobiDB-lite"/>
    </source>
</evidence>
<gene>
    <name evidence="2" type="ORF">Fot_35825</name>
</gene>
<dbReference type="Proteomes" id="UP001604277">
    <property type="component" value="Unassembled WGS sequence"/>
</dbReference>
<dbReference type="AlphaFoldDB" id="A0ABD1SMN7"/>
<feature type="compositionally biased region" description="Basic and acidic residues" evidence="1">
    <location>
        <begin position="80"/>
        <end position="104"/>
    </location>
</feature>
<organism evidence="2 3">
    <name type="scientific">Forsythia ovata</name>
    <dbReference type="NCBI Taxonomy" id="205694"/>
    <lineage>
        <taxon>Eukaryota</taxon>
        <taxon>Viridiplantae</taxon>
        <taxon>Streptophyta</taxon>
        <taxon>Embryophyta</taxon>
        <taxon>Tracheophyta</taxon>
        <taxon>Spermatophyta</taxon>
        <taxon>Magnoliopsida</taxon>
        <taxon>eudicotyledons</taxon>
        <taxon>Gunneridae</taxon>
        <taxon>Pentapetalae</taxon>
        <taxon>asterids</taxon>
        <taxon>lamiids</taxon>
        <taxon>Lamiales</taxon>
        <taxon>Oleaceae</taxon>
        <taxon>Forsythieae</taxon>
        <taxon>Forsythia</taxon>
    </lineage>
</organism>
<evidence type="ECO:0000313" key="3">
    <source>
        <dbReference type="Proteomes" id="UP001604277"/>
    </source>
</evidence>
<accession>A0ABD1SMN7</accession>
<reference evidence="3" key="1">
    <citation type="submission" date="2024-07" db="EMBL/GenBank/DDBJ databases">
        <title>Two chromosome-level genome assemblies of Korean endemic species Abeliophyllum distichum and Forsythia ovata (Oleaceae).</title>
        <authorList>
            <person name="Jang H."/>
        </authorList>
    </citation>
    <scope>NUCLEOTIDE SEQUENCE [LARGE SCALE GENOMIC DNA]</scope>
</reference>
<dbReference type="EMBL" id="JBFOLJ010000010">
    <property type="protein sequence ID" value="KAL2501977.1"/>
    <property type="molecule type" value="Genomic_DNA"/>
</dbReference>
<keyword evidence="3" id="KW-1185">Reference proteome</keyword>